<organism evidence="2 3">
    <name type="scientific">Bosea eneae</name>
    <dbReference type="NCBI Taxonomy" id="151454"/>
    <lineage>
        <taxon>Bacteria</taxon>
        <taxon>Pseudomonadati</taxon>
        <taxon>Pseudomonadota</taxon>
        <taxon>Alphaproteobacteria</taxon>
        <taxon>Hyphomicrobiales</taxon>
        <taxon>Boseaceae</taxon>
        <taxon>Bosea</taxon>
    </lineage>
</organism>
<feature type="transmembrane region" description="Helical" evidence="1">
    <location>
        <begin position="42"/>
        <end position="61"/>
    </location>
</feature>
<dbReference type="RefSeq" id="WP_377795196.1">
    <property type="nucleotide sequence ID" value="NZ_JBHSLW010000003.1"/>
</dbReference>
<proteinExistence type="predicted"/>
<keyword evidence="3" id="KW-1185">Reference proteome</keyword>
<evidence type="ECO:0000256" key="1">
    <source>
        <dbReference type="SAM" id="Phobius"/>
    </source>
</evidence>
<evidence type="ECO:0000313" key="2">
    <source>
        <dbReference type="EMBL" id="MFC5418155.1"/>
    </source>
</evidence>
<protein>
    <submittedName>
        <fullName evidence="2">Uncharacterized protein</fullName>
    </submittedName>
</protein>
<comment type="caution">
    <text evidence="2">The sequence shown here is derived from an EMBL/GenBank/DDBJ whole genome shotgun (WGS) entry which is preliminary data.</text>
</comment>
<sequence length="80" mass="8424">MLAKVAFVNMLRAAWRDPLWALGCAVFGPLGAIHYVAKVGAIAGIVTLVLLFTVHLAMDAIGMARTWLHLAGNLLAGLLG</sequence>
<keyword evidence="1" id="KW-0472">Membrane</keyword>
<name>A0ABW0IMG2_9HYPH</name>
<gene>
    <name evidence="2" type="ORF">ACFPOB_01105</name>
</gene>
<evidence type="ECO:0000313" key="3">
    <source>
        <dbReference type="Proteomes" id="UP001596053"/>
    </source>
</evidence>
<dbReference type="Proteomes" id="UP001596053">
    <property type="component" value="Unassembled WGS sequence"/>
</dbReference>
<reference evidence="3" key="1">
    <citation type="journal article" date="2019" name="Int. J. Syst. Evol. Microbiol.">
        <title>The Global Catalogue of Microorganisms (GCM) 10K type strain sequencing project: providing services to taxonomists for standard genome sequencing and annotation.</title>
        <authorList>
            <consortium name="The Broad Institute Genomics Platform"/>
            <consortium name="The Broad Institute Genome Sequencing Center for Infectious Disease"/>
            <person name="Wu L."/>
            <person name="Ma J."/>
        </authorList>
    </citation>
    <scope>NUCLEOTIDE SEQUENCE [LARGE SCALE GENOMIC DNA]</scope>
    <source>
        <strain evidence="3">NCAIM B.01391</strain>
    </source>
</reference>
<dbReference type="EMBL" id="JBHSLW010000003">
    <property type="protein sequence ID" value="MFC5418155.1"/>
    <property type="molecule type" value="Genomic_DNA"/>
</dbReference>
<keyword evidence="1" id="KW-0812">Transmembrane</keyword>
<keyword evidence="1" id="KW-1133">Transmembrane helix</keyword>
<accession>A0ABW0IMG2</accession>